<accession>A0AAD8B9G7</accession>
<protein>
    <submittedName>
        <fullName evidence="1">Uncharacterized protein</fullName>
    </submittedName>
</protein>
<evidence type="ECO:0000313" key="2">
    <source>
        <dbReference type="Proteomes" id="UP001233172"/>
    </source>
</evidence>
<gene>
    <name evidence="1" type="ORF">Bpfe_020458</name>
</gene>
<evidence type="ECO:0000313" key="1">
    <source>
        <dbReference type="EMBL" id="KAK0050077.1"/>
    </source>
</evidence>
<dbReference type="AlphaFoldDB" id="A0AAD8B9G7"/>
<name>A0AAD8B9G7_BIOPF</name>
<dbReference type="Proteomes" id="UP001233172">
    <property type="component" value="Unassembled WGS sequence"/>
</dbReference>
<dbReference type="EMBL" id="JASAOG010000118">
    <property type="protein sequence ID" value="KAK0050077.1"/>
    <property type="molecule type" value="Genomic_DNA"/>
</dbReference>
<proteinExistence type="predicted"/>
<feature type="non-terminal residue" evidence="1">
    <location>
        <position position="1"/>
    </location>
</feature>
<comment type="caution">
    <text evidence="1">The sequence shown here is derived from an EMBL/GenBank/DDBJ whole genome shotgun (WGS) entry which is preliminary data.</text>
</comment>
<reference evidence="1" key="1">
    <citation type="journal article" date="2023" name="PLoS Negl. Trop. Dis.">
        <title>A genome sequence for Biomphalaria pfeifferi, the major vector snail for the human-infecting parasite Schistosoma mansoni.</title>
        <authorList>
            <person name="Bu L."/>
            <person name="Lu L."/>
            <person name="Laidemitt M.R."/>
            <person name="Zhang S.M."/>
            <person name="Mutuku M."/>
            <person name="Mkoji G."/>
            <person name="Steinauer M."/>
            <person name="Loker E.S."/>
        </authorList>
    </citation>
    <scope>NUCLEOTIDE SEQUENCE</scope>
    <source>
        <strain evidence="1">KasaAsao</strain>
    </source>
</reference>
<organism evidence="1 2">
    <name type="scientific">Biomphalaria pfeifferi</name>
    <name type="common">Bloodfluke planorb</name>
    <name type="synonym">Freshwater snail</name>
    <dbReference type="NCBI Taxonomy" id="112525"/>
    <lineage>
        <taxon>Eukaryota</taxon>
        <taxon>Metazoa</taxon>
        <taxon>Spiralia</taxon>
        <taxon>Lophotrochozoa</taxon>
        <taxon>Mollusca</taxon>
        <taxon>Gastropoda</taxon>
        <taxon>Heterobranchia</taxon>
        <taxon>Euthyneura</taxon>
        <taxon>Panpulmonata</taxon>
        <taxon>Hygrophila</taxon>
        <taxon>Lymnaeoidea</taxon>
        <taxon>Planorbidae</taxon>
        <taxon>Biomphalaria</taxon>
    </lineage>
</organism>
<sequence>KESWIAVAHLLSHIVQCGETHNDAKEEMYSASHLDRPALGVKLSYTLFD</sequence>
<keyword evidence="2" id="KW-1185">Reference proteome</keyword>
<reference evidence="1" key="2">
    <citation type="submission" date="2023-04" db="EMBL/GenBank/DDBJ databases">
        <authorList>
            <person name="Bu L."/>
            <person name="Lu L."/>
            <person name="Laidemitt M.R."/>
            <person name="Zhang S.M."/>
            <person name="Mutuku M."/>
            <person name="Mkoji G."/>
            <person name="Steinauer M."/>
            <person name="Loker E.S."/>
        </authorList>
    </citation>
    <scope>NUCLEOTIDE SEQUENCE</scope>
    <source>
        <strain evidence="1">KasaAsao</strain>
        <tissue evidence="1">Whole Snail</tissue>
    </source>
</reference>